<dbReference type="InterPro" id="IPR012893">
    <property type="entry name" value="HipA-like_C"/>
</dbReference>
<evidence type="ECO:0000313" key="7">
    <source>
        <dbReference type="Proteomes" id="UP001597216"/>
    </source>
</evidence>
<evidence type="ECO:0000259" key="4">
    <source>
        <dbReference type="Pfam" id="PF07804"/>
    </source>
</evidence>
<dbReference type="Pfam" id="PF07804">
    <property type="entry name" value="HipA_C"/>
    <property type="match status" value="1"/>
</dbReference>
<dbReference type="Gene3D" id="1.10.1070.20">
    <property type="match status" value="1"/>
</dbReference>
<sequence length="412" mass="45122">MTMAADALEVLLGDRRIGLITALGGDQSIFAFDDAYAEDPDRPTLSLSFKGDRGGLLRDHRPTQTRLMPFFSNLLPEGPLRDYLAKRAGVKPMREYPLLETLGLDLPGAITVRPRGSGEVDDVDTPDDHSVDSGAGTHAAALRFSLAGVQLKFSAVQKAQGGLTIPASGRGGDWIIKLPSMRFPAVAANEFSMMRLARAMGMDIPDVELLPLNQIEGLPEGLGRFEEDAFAIRRFDRPPKGPPVHIEDFAQVFGVYPVEKYDKGSYRNIAKVLWLETGEAGVSEFIRRLVFNALIGNADMHLKNWSLIYPDSRTPKLAPGYDFLSTTLYLPDENAALKFARTKKVAELTLGELIYMAAKAGIPEALAKDTATEAVDRFHQVWGQERAHLPISSALEAEIERLLALIPLAQGL</sequence>
<dbReference type="EMBL" id="JBHTLQ010000057">
    <property type="protein sequence ID" value="MFD1192433.1"/>
    <property type="molecule type" value="Genomic_DNA"/>
</dbReference>
<dbReference type="InterPro" id="IPR052028">
    <property type="entry name" value="HipA_Ser/Thr_kinase"/>
</dbReference>
<reference evidence="7" key="1">
    <citation type="journal article" date="2019" name="Int. J. Syst. Evol. Microbiol.">
        <title>The Global Catalogue of Microorganisms (GCM) 10K type strain sequencing project: providing services to taxonomists for standard genome sequencing and annotation.</title>
        <authorList>
            <consortium name="The Broad Institute Genomics Platform"/>
            <consortium name="The Broad Institute Genome Sequencing Center for Infectious Disease"/>
            <person name="Wu L."/>
            <person name="Ma J."/>
        </authorList>
    </citation>
    <scope>NUCLEOTIDE SEQUENCE [LARGE SCALE GENOMIC DNA]</scope>
    <source>
        <strain evidence="7">CCUG 55074</strain>
    </source>
</reference>
<comment type="caution">
    <text evidence="6">The sequence shown here is derived from an EMBL/GenBank/DDBJ whole genome shotgun (WGS) entry which is preliminary data.</text>
</comment>
<organism evidence="6 7">
    <name type="scientific">Phenylobacterium conjunctum</name>
    <dbReference type="NCBI Taxonomy" id="1298959"/>
    <lineage>
        <taxon>Bacteria</taxon>
        <taxon>Pseudomonadati</taxon>
        <taxon>Pseudomonadota</taxon>
        <taxon>Alphaproteobacteria</taxon>
        <taxon>Caulobacterales</taxon>
        <taxon>Caulobacteraceae</taxon>
        <taxon>Phenylobacterium</taxon>
    </lineage>
</organism>
<feature type="domain" description="HipA-like C-terminal" evidence="4">
    <location>
        <begin position="144"/>
        <end position="382"/>
    </location>
</feature>
<protein>
    <submittedName>
        <fullName evidence="6">Type II toxin-antitoxin system HipA family toxin</fullName>
    </submittedName>
</protein>
<dbReference type="RefSeq" id="WP_377354536.1">
    <property type="nucleotide sequence ID" value="NZ_JBHTLQ010000057.1"/>
</dbReference>
<name>A0ABW3T682_9CAUL</name>
<evidence type="ECO:0000313" key="6">
    <source>
        <dbReference type="EMBL" id="MFD1192433.1"/>
    </source>
</evidence>
<keyword evidence="7" id="KW-1185">Reference proteome</keyword>
<evidence type="ECO:0000259" key="5">
    <source>
        <dbReference type="Pfam" id="PF13657"/>
    </source>
</evidence>
<evidence type="ECO:0000256" key="3">
    <source>
        <dbReference type="ARBA" id="ARBA00022777"/>
    </source>
</evidence>
<feature type="domain" description="HipA N-terminal subdomain 1" evidence="5">
    <location>
        <begin position="8"/>
        <end position="112"/>
    </location>
</feature>
<keyword evidence="3" id="KW-0418">Kinase</keyword>
<dbReference type="NCBIfam" id="TIGR03071">
    <property type="entry name" value="couple_hipA"/>
    <property type="match status" value="1"/>
</dbReference>
<evidence type="ECO:0000256" key="2">
    <source>
        <dbReference type="ARBA" id="ARBA00022679"/>
    </source>
</evidence>
<dbReference type="InterPro" id="IPR017508">
    <property type="entry name" value="HipA_N1"/>
</dbReference>
<dbReference type="PANTHER" id="PTHR37419">
    <property type="entry name" value="SERINE/THREONINE-PROTEIN KINASE TOXIN HIPA"/>
    <property type="match status" value="1"/>
</dbReference>
<accession>A0ABW3T682</accession>
<dbReference type="Pfam" id="PF13657">
    <property type="entry name" value="Couple_hipA"/>
    <property type="match status" value="1"/>
</dbReference>
<evidence type="ECO:0000256" key="1">
    <source>
        <dbReference type="ARBA" id="ARBA00010164"/>
    </source>
</evidence>
<proteinExistence type="inferred from homology"/>
<dbReference type="Proteomes" id="UP001597216">
    <property type="component" value="Unassembled WGS sequence"/>
</dbReference>
<gene>
    <name evidence="6" type="ORF">ACFQ27_17725</name>
</gene>
<keyword evidence="2" id="KW-0808">Transferase</keyword>
<dbReference type="PANTHER" id="PTHR37419:SF1">
    <property type="entry name" value="SERINE_THREONINE-PROTEIN KINASE TOXIN HIPA"/>
    <property type="match status" value="1"/>
</dbReference>
<comment type="similarity">
    <text evidence="1">Belongs to the HipA Ser/Thr kinase family.</text>
</comment>